<proteinExistence type="predicted"/>
<reference evidence="1 2" key="1">
    <citation type="submission" date="2014-03" db="EMBL/GenBank/DDBJ databases">
        <title>Draft Genome Sequences of Four Burkholderia Strains.</title>
        <authorList>
            <person name="Liu X.Y."/>
            <person name="Li C.X."/>
            <person name="Xu J.H."/>
        </authorList>
    </citation>
    <scope>NUCLEOTIDE SEQUENCE [LARGE SCALE GENOMIC DNA]</scope>
    <source>
        <strain evidence="1 2">DSM 50014</strain>
    </source>
</reference>
<keyword evidence="2" id="KW-1185">Reference proteome</keyword>
<protein>
    <submittedName>
        <fullName evidence="1">Uncharacterized protein</fullName>
    </submittedName>
</protein>
<comment type="caution">
    <text evidence="1">The sequence shown here is derived from an EMBL/GenBank/DDBJ whole genome shotgun (WGS) entry which is preliminary data.</text>
</comment>
<evidence type="ECO:0000313" key="2">
    <source>
        <dbReference type="Proteomes" id="UP000027466"/>
    </source>
</evidence>
<dbReference type="Proteomes" id="UP000027466">
    <property type="component" value="Unassembled WGS sequence"/>
</dbReference>
<sequence>MTTDERAQMQDAEITYKEFTLRPLAAYDEGMYASMLILREPDGTQRATEVLGRFACALEARRYAIAYGMAEIDHRRLPEAEWSTRKIPDSGHLRFQTG</sequence>
<evidence type="ECO:0000313" key="1">
    <source>
        <dbReference type="EMBL" id="KDR40832.1"/>
    </source>
</evidence>
<accession>A0A069PKD1</accession>
<dbReference type="EMBL" id="JFHC01000035">
    <property type="protein sequence ID" value="KDR40832.1"/>
    <property type="molecule type" value="Genomic_DNA"/>
</dbReference>
<gene>
    <name evidence="1" type="ORF">BG61_22510</name>
</gene>
<dbReference type="AlphaFoldDB" id="A0A069PKD1"/>
<organism evidence="1 2">
    <name type="scientific">Caballeronia glathei</name>
    <dbReference type="NCBI Taxonomy" id="60547"/>
    <lineage>
        <taxon>Bacteria</taxon>
        <taxon>Pseudomonadati</taxon>
        <taxon>Pseudomonadota</taxon>
        <taxon>Betaproteobacteria</taxon>
        <taxon>Burkholderiales</taxon>
        <taxon>Burkholderiaceae</taxon>
        <taxon>Caballeronia</taxon>
    </lineage>
</organism>
<name>A0A069PKD1_9BURK</name>